<dbReference type="Proteomes" id="UP000294588">
    <property type="component" value="Unassembled WGS sequence"/>
</dbReference>
<reference evidence="1" key="1">
    <citation type="submission" date="2019-03" db="EMBL/GenBank/DDBJ databases">
        <title>Candidatus Syntrophosphaera thermopropionivorans: a novel player in syntrophic propionate oxidation during anaerobic digestion.</title>
        <authorList>
            <person name="Dyksma S."/>
        </authorList>
    </citation>
    <scope>NUCLEOTIDE SEQUENCE</scope>
    <source>
        <strain evidence="1">W5</strain>
    </source>
</reference>
<dbReference type="EMBL" id="SMOG01000007">
    <property type="protein sequence ID" value="TDF73276.1"/>
    <property type="molecule type" value="Genomic_DNA"/>
</dbReference>
<organism evidence="1 2">
    <name type="scientific">Candidatus Syntrophosphaera thermopropionivorans</name>
    <dbReference type="NCBI Taxonomy" id="2593015"/>
    <lineage>
        <taxon>Bacteria</taxon>
        <taxon>Pseudomonadati</taxon>
        <taxon>Candidatus Cloacimonadota</taxon>
        <taxon>Candidatus Cloacimonadia</taxon>
        <taxon>Candidatus Cloacimonadales</taxon>
        <taxon>Candidatus Cloacimonadaceae</taxon>
        <taxon>Candidatus Syntrophosphaera</taxon>
    </lineage>
</organism>
<evidence type="ECO:0000313" key="1">
    <source>
        <dbReference type="EMBL" id="TDF73276.1"/>
    </source>
</evidence>
<evidence type="ECO:0000313" key="2">
    <source>
        <dbReference type="Proteomes" id="UP000294588"/>
    </source>
</evidence>
<gene>
    <name evidence="1" type="ORF">E0946_03645</name>
</gene>
<name>A0AC61QJK1_9BACT</name>
<proteinExistence type="predicted"/>
<sequence length="393" mass="45465">MLLSKERCFRCRSEMAVRKCPRYKDKLIGWKCCMNLRIDLHCPSSCPYAAQFDESHTSPFPAFRSDSNTEFVQTTKKFLDYWCYKSLPELDGLSPAEFTRQDSEKMLKWLEQYKYPANFPLAYLMQKLNIPYEEIAEPESPETVTFAFFDAVITQEWEKLRSFTINDVDFDQFAERYTAIISSIPELKKTKSYSILYAGAADDGISAMVVLELNNKIIWAVLLTSATGRWKIRQNFNGGPHLFYEQNQLFQNLADALANGRAEEAWNLLTANMPKFPDCADLYYYRALCWQLAKQYNKAKEDFWNALALDNHFFAAGFALSTLYLHNSELEPARDLLNFLHQEQPDELNAWNNLAACEAGLGNLELAKNMWQAILQIAPNYEPAKKNLEKYSN</sequence>
<comment type="caution">
    <text evidence="1">The sequence shown here is derived from an EMBL/GenBank/DDBJ whole genome shotgun (WGS) entry which is preliminary data.</text>
</comment>
<accession>A0AC61QJK1</accession>
<protein>
    <submittedName>
        <fullName evidence="1">Uncharacterized protein</fullName>
    </submittedName>
</protein>
<keyword evidence="2" id="KW-1185">Reference proteome</keyword>